<feature type="chain" id="PRO_5044808075" evidence="2">
    <location>
        <begin position="22"/>
        <end position="257"/>
    </location>
</feature>
<evidence type="ECO:0000256" key="1">
    <source>
        <dbReference type="SAM" id="MobiDB-lite"/>
    </source>
</evidence>
<accession>A0ABD1CM59</accession>
<organism evidence="3 4">
    <name type="scientific">Culex pipiens pipiens</name>
    <name type="common">Northern house mosquito</name>
    <dbReference type="NCBI Taxonomy" id="38569"/>
    <lineage>
        <taxon>Eukaryota</taxon>
        <taxon>Metazoa</taxon>
        <taxon>Ecdysozoa</taxon>
        <taxon>Arthropoda</taxon>
        <taxon>Hexapoda</taxon>
        <taxon>Insecta</taxon>
        <taxon>Pterygota</taxon>
        <taxon>Neoptera</taxon>
        <taxon>Endopterygota</taxon>
        <taxon>Diptera</taxon>
        <taxon>Nematocera</taxon>
        <taxon>Culicoidea</taxon>
        <taxon>Culicidae</taxon>
        <taxon>Culicinae</taxon>
        <taxon>Culicini</taxon>
        <taxon>Culex</taxon>
        <taxon>Culex</taxon>
    </lineage>
</organism>
<evidence type="ECO:0000256" key="2">
    <source>
        <dbReference type="SAM" id="SignalP"/>
    </source>
</evidence>
<dbReference type="AlphaFoldDB" id="A0ABD1CM59"/>
<evidence type="ECO:0000313" key="3">
    <source>
        <dbReference type="EMBL" id="KAL1377474.1"/>
    </source>
</evidence>
<gene>
    <name evidence="3" type="ORF">pipiens_004172</name>
</gene>
<dbReference type="EMBL" id="JBEHCU010010938">
    <property type="protein sequence ID" value="KAL1377474.1"/>
    <property type="molecule type" value="Genomic_DNA"/>
</dbReference>
<reference evidence="3 4" key="1">
    <citation type="submission" date="2024-05" db="EMBL/GenBank/DDBJ databases">
        <title>Culex pipiens pipiens assembly and annotation.</title>
        <authorList>
            <person name="Alout H."/>
            <person name="Durand T."/>
        </authorList>
    </citation>
    <scope>NUCLEOTIDE SEQUENCE [LARGE SCALE GENOMIC DNA]</scope>
    <source>
        <strain evidence="3">HA-2024</strain>
        <tissue evidence="3">Whole body</tissue>
    </source>
</reference>
<keyword evidence="4" id="KW-1185">Reference proteome</keyword>
<feature type="region of interest" description="Disordered" evidence="1">
    <location>
        <begin position="75"/>
        <end position="96"/>
    </location>
</feature>
<feature type="signal peptide" evidence="2">
    <location>
        <begin position="1"/>
        <end position="21"/>
    </location>
</feature>
<proteinExistence type="predicted"/>
<dbReference type="Proteomes" id="UP001562425">
    <property type="component" value="Unassembled WGS sequence"/>
</dbReference>
<keyword evidence="2" id="KW-0732">Signal</keyword>
<sequence>MASRIAAFVTVSLCIVQHGTASQTVPSNSVFIKRALPLKTHVSLDSSEESFFPQRYPMDTVKAPSSVRILDPSVLLPPESRRPSTESPIQNIPSYEEPTISPLKRQIMYEAGTPEQEDLFPLRIAEENSGSVKHYNYNSNDNTGSNCKQKCPEQTNIGAAVVAPECHDQCNYELVERRTFICRPKDTVVHLMKSKAKGCDSLAAAASSSNAGRIGVIENAKNSAPEEIVEIDRSPKICAHLNGSTSLKQPTRDSDLF</sequence>
<comment type="caution">
    <text evidence="3">The sequence shown here is derived from an EMBL/GenBank/DDBJ whole genome shotgun (WGS) entry which is preliminary data.</text>
</comment>
<evidence type="ECO:0000313" key="4">
    <source>
        <dbReference type="Proteomes" id="UP001562425"/>
    </source>
</evidence>
<protein>
    <submittedName>
        <fullName evidence="3">Uncharacterized protein</fullName>
    </submittedName>
</protein>
<name>A0ABD1CM59_CULPP</name>